<dbReference type="OrthoDB" id="9788108at2"/>
<name>L0KAW9_HALHC</name>
<evidence type="ECO:0000256" key="3">
    <source>
        <dbReference type="ARBA" id="ARBA00022475"/>
    </source>
</evidence>
<reference evidence="10" key="1">
    <citation type="submission" date="2012-02" db="EMBL/GenBank/DDBJ databases">
        <title>The complete genome of Halobacteroides halobius DSM 5150.</title>
        <authorList>
            <person name="Lucas S."/>
            <person name="Copeland A."/>
            <person name="Lapidus A."/>
            <person name="Glavina del Rio T."/>
            <person name="Dalin E."/>
            <person name="Tice H."/>
            <person name="Bruce D."/>
            <person name="Goodwin L."/>
            <person name="Pitluck S."/>
            <person name="Peters L."/>
            <person name="Mikhailova N."/>
            <person name="Gu W."/>
            <person name="Kyrpides N."/>
            <person name="Mavromatis K."/>
            <person name="Ivanova N."/>
            <person name="Brettin T."/>
            <person name="Detter J.C."/>
            <person name="Han C."/>
            <person name="Larimer F."/>
            <person name="Land M."/>
            <person name="Hauser L."/>
            <person name="Markowitz V."/>
            <person name="Cheng J.-F."/>
            <person name="Hugenholtz P."/>
            <person name="Woyke T."/>
            <person name="Wu D."/>
            <person name="Tindall B."/>
            <person name="Pomrenke H."/>
            <person name="Brambilla E."/>
            <person name="Klenk H.-P."/>
            <person name="Eisen J.A."/>
        </authorList>
    </citation>
    <scope>NUCLEOTIDE SEQUENCE [LARGE SCALE GENOMIC DNA]</scope>
    <source>
        <strain evidence="10">ATCC 35273 / DSM 5150 / MD-1</strain>
    </source>
</reference>
<evidence type="ECO:0000256" key="4">
    <source>
        <dbReference type="ARBA" id="ARBA00022692"/>
    </source>
</evidence>
<evidence type="ECO:0000313" key="9">
    <source>
        <dbReference type="EMBL" id="AGB41685.1"/>
    </source>
</evidence>
<dbReference type="InterPro" id="IPR000515">
    <property type="entry name" value="MetI-like"/>
</dbReference>
<dbReference type="InterPro" id="IPR051393">
    <property type="entry name" value="ABC_transporter_permease"/>
</dbReference>
<dbReference type="AlphaFoldDB" id="L0KAW9"/>
<organism evidence="9 10">
    <name type="scientific">Halobacteroides halobius (strain ATCC 35273 / DSM 5150 / MD-1)</name>
    <dbReference type="NCBI Taxonomy" id="748449"/>
    <lineage>
        <taxon>Bacteria</taxon>
        <taxon>Bacillati</taxon>
        <taxon>Bacillota</taxon>
        <taxon>Clostridia</taxon>
        <taxon>Halanaerobiales</taxon>
        <taxon>Halobacteroidaceae</taxon>
        <taxon>Halobacteroides</taxon>
    </lineage>
</organism>
<evidence type="ECO:0000313" key="10">
    <source>
        <dbReference type="Proteomes" id="UP000010880"/>
    </source>
</evidence>
<gene>
    <name evidence="9" type="ordered locus">Halha_1749</name>
</gene>
<evidence type="ECO:0000256" key="1">
    <source>
        <dbReference type="ARBA" id="ARBA00004651"/>
    </source>
</evidence>
<sequence length="308" mass="35358">MQLKGKSKLSRVKDENKLLNFIKNIKISHIAFILPALILNLIFFMYPLIRVVFMSFHKWPVLGRKIFLGLQNYLELLYDPIFWSALGFTFEYTLMVTPPMFIIAFFLALLVKNRLPGTVIFRSIYFLPVVISMVSCSLVWLWIYNDLYGILNYYLMQFGIIENSIIWMGQPDTSLPAISFMIVWKMTGFTMVILLAGLQGISDKLYEAARMDGANFWQKIRYITLPMLKPTIGLALVISVIGSVLAFSQFVVMTKGGPANSTTTIVYWIYKTSFKFFKLGYGAAMTVVLLMIQSCLSWLQIKFTSAEY</sequence>
<keyword evidence="4 7" id="KW-0812">Transmembrane</keyword>
<keyword evidence="9" id="KW-0762">Sugar transport</keyword>
<comment type="subcellular location">
    <subcellularLocation>
        <location evidence="1 7">Cell membrane</location>
        <topology evidence="1 7">Multi-pass membrane protein</topology>
    </subcellularLocation>
</comment>
<feature type="domain" description="ABC transmembrane type-1" evidence="8">
    <location>
        <begin position="86"/>
        <end position="300"/>
    </location>
</feature>
<protein>
    <submittedName>
        <fullName evidence="9">Permease component of ABC-type sugar transporter</fullName>
    </submittedName>
</protein>
<feature type="transmembrane region" description="Helical" evidence="7">
    <location>
        <begin position="27"/>
        <end position="49"/>
    </location>
</feature>
<keyword evidence="10" id="KW-1185">Reference proteome</keyword>
<dbReference type="PROSITE" id="PS50928">
    <property type="entry name" value="ABC_TM1"/>
    <property type="match status" value="1"/>
</dbReference>
<keyword evidence="2 7" id="KW-0813">Transport</keyword>
<dbReference type="Pfam" id="PF00528">
    <property type="entry name" value="BPD_transp_1"/>
    <property type="match status" value="1"/>
</dbReference>
<feature type="transmembrane region" description="Helical" evidence="7">
    <location>
        <begin position="81"/>
        <end position="111"/>
    </location>
</feature>
<feature type="transmembrane region" description="Helical" evidence="7">
    <location>
        <begin position="123"/>
        <end position="143"/>
    </location>
</feature>
<dbReference type="STRING" id="748449.Halha_1749"/>
<dbReference type="InterPro" id="IPR035906">
    <property type="entry name" value="MetI-like_sf"/>
</dbReference>
<dbReference type="GO" id="GO:0005886">
    <property type="term" value="C:plasma membrane"/>
    <property type="evidence" value="ECO:0007669"/>
    <property type="project" value="UniProtKB-SubCell"/>
</dbReference>
<dbReference type="HOGENOM" id="CLU_016047_0_2_9"/>
<proteinExistence type="inferred from homology"/>
<keyword evidence="6 7" id="KW-0472">Membrane</keyword>
<evidence type="ECO:0000256" key="6">
    <source>
        <dbReference type="ARBA" id="ARBA00023136"/>
    </source>
</evidence>
<dbReference type="eggNOG" id="COG1175">
    <property type="taxonomic scope" value="Bacteria"/>
</dbReference>
<dbReference type="PANTHER" id="PTHR30193:SF37">
    <property type="entry name" value="INNER MEMBRANE ABC TRANSPORTER PERMEASE PROTEIN YCJO"/>
    <property type="match status" value="1"/>
</dbReference>
<comment type="similarity">
    <text evidence="7">Belongs to the binding-protein-dependent transport system permease family.</text>
</comment>
<dbReference type="EMBL" id="CP003359">
    <property type="protein sequence ID" value="AGB41685.1"/>
    <property type="molecule type" value="Genomic_DNA"/>
</dbReference>
<dbReference type="PANTHER" id="PTHR30193">
    <property type="entry name" value="ABC TRANSPORTER PERMEASE PROTEIN"/>
    <property type="match status" value="1"/>
</dbReference>
<feature type="transmembrane region" description="Helical" evidence="7">
    <location>
        <begin position="177"/>
        <end position="201"/>
    </location>
</feature>
<dbReference type="Gene3D" id="1.10.3720.10">
    <property type="entry name" value="MetI-like"/>
    <property type="match status" value="1"/>
</dbReference>
<keyword evidence="3" id="KW-1003">Cell membrane</keyword>
<feature type="transmembrane region" description="Helical" evidence="7">
    <location>
        <begin position="279"/>
        <end position="299"/>
    </location>
</feature>
<keyword evidence="5 7" id="KW-1133">Transmembrane helix</keyword>
<dbReference type="CDD" id="cd06261">
    <property type="entry name" value="TM_PBP2"/>
    <property type="match status" value="1"/>
</dbReference>
<evidence type="ECO:0000259" key="8">
    <source>
        <dbReference type="PROSITE" id="PS50928"/>
    </source>
</evidence>
<evidence type="ECO:0000256" key="5">
    <source>
        <dbReference type="ARBA" id="ARBA00022989"/>
    </source>
</evidence>
<accession>L0KAW9</accession>
<dbReference type="RefSeq" id="WP_015327401.1">
    <property type="nucleotide sequence ID" value="NC_019978.1"/>
</dbReference>
<dbReference type="Proteomes" id="UP000010880">
    <property type="component" value="Chromosome"/>
</dbReference>
<evidence type="ECO:0000256" key="2">
    <source>
        <dbReference type="ARBA" id="ARBA00022448"/>
    </source>
</evidence>
<feature type="transmembrane region" description="Helical" evidence="7">
    <location>
        <begin position="231"/>
        <end position="252"/>
    </location>
</feature>
<dbReference type="GO" id="GO:0055085">
    <property type="term" value="P:transmembrane transport"/>
    <property type="evidence" value="ECO:0007669"/>
    <property type="project" value="InterPro"/>
</dbReference>
<dbReference type="SUPFAM" id="SSF161098">
    <property type="entry name" value="MetI-like"/>
    <property type="match status" value="1"/>
</dbReference>
<evidence type="ECO:0000256" key="7">
    <source>
        <dbReference type="RuleBase" id="RU363032"/>
    </source>
</evidence>
<dbReference type="KEGG" id="hhl:Halha_1749"/>